<evidence type="ECO:0000259" key="1">
    <source>
        <dbReference type="Pfam" id="PF18962"/>
    </source>
</evidence>
<dbReference type="EMBL" id="JRYR02000002">
    <property type="protein sequence ID" value="OHX63968.1"/>
    <property type="molecule type" value="Genomic_DNA"/>
</dbReference>
<gene>
    <name evidence="2" type="ORF">NH26_20370</name>
</gene>
<dbReference type="Pfam" id="PF08757">
    <property type="entry name" value="CotH"/>
    <property type="match status" value="1"/>
</dbReference>
<proteinExistence type="predicted"/>
<dbReference type="RefSeq" id="WP_044217948.1">
    <property type="nucleotide sequence ID" value="NZ_JRYR02000002.1"/>
</dbReference>
<feature type="domain" description="Secretion system C-terminal sorting" evidence="1">
    <location>
        <begin position="428"/>
        <end position="492"/>
    </location>
</feature>
<sequence length="508" mass="59683">MKKILLTLSFLTFYFFVLGQNINPSDGLLFPENEVNRVDITMDPADLEFLLAPGNEENREYKVCIFEFQNSQLTDSLHNVGIRLRGNTSRYAPKKSFKISFNKFIKGREFYEEKKFNLRAEHNDPTLSREKSLLKFFREKNIPSARSSHVALYINDDYYGLYLNTEQIDDLFLESRYATEDGKLYKCSYGADLTNDPNLYLNDDIYELEEGDESNRNELASFLDSINILNGEAFRSYLDRNFDIATYIKTIGIEHLSGHWDNYSYNKNNFLIYWNEESNMWTYFPYDLDNTYGIDWVGLDWGTRDINEWIHPTDPRPLAQKVLSDPYYRNEYNKFLRSFIDETFNNSMLDPYFDVQHDLLRPYIAADTYYTTNYGWTVSDYDRSFSAPLDGHVAYGIADFIATRVQYANNQIIITSIDPIRLQPLVKIYPNPVSQYLMVDFDDLDYKRSIITLINLQGQTVKRWEKRPDHTFSFSMKDIHKGTYILAIEIETPQGSWQQVSSKKVVVL</sequence>
<dbReference type="InterPro" id="IPR026444">
    <property type="entry name" value="Secre_tail"/>
</dbReference>
<reference evidence="2 3" key="1">
    <citation type="journal article" date="2012" name="Int. J. Syst. Evol. Microbiol.">
        <title>Flammeovirga pacifica sp. nov., isolated from deep-sea sediment.</title>
        <authorList>
            <person name="Xu H."/>
            <person name="Fu Y."/>
            <person name="Yang N."/>
            <person name="Ding Z."/>
            <person name="Lai Q."/>
            <person name="Zeng R."/>
        </authorList>
    </citation>
    <scope>NUCLEOTIDE SEQUENCE [LARGE SCALE GENOMIC DNA]</scope>
    <source>
        <strain evidence="3">DSM 24597 / LMG 26175 / WPAGA1</strain>
    </source>
</reference>
<dbReference type="OrthoDB" id="9803752at2"/>
<protein>
    <recommendedName>
        <fullName evidence="1">Secretion system C-terminal sorting domain-containing protein</fullName>
    </recommendedName>
</protein>
<dbReference type="Proteomes" id="UP000179797">
    <property type="component" value="Unassembled WGS sequence"/>
</dbReference>
<evidence type="ECO:0000313" key="2">
    <source>
        <dbReference type="EMBL" id="OHX63968.1"/>
    </source>
</evidence>
<organism evidence="2 3">
    <name type="scientific">Flammeovirga pacifica</name>
    <dbReference type="NCBI Taxonomy" id="915059"/>
    <lineage>
        <taxon>Bacteria</taxon>
        <taxon>Pseudomonadati</taxon>
        <taxon>Bacteroidota</taxon>
        <taxon>Cytophagia</taxon>
        <taxon>Cytophagales</taxon>
        <taxon>Flammeovirgaceae</taxon>
        <taxon>Flammeovirga</taxon>
    </lineage>
</organism>
<dbReference type="Pfam" id="PF18962">
    <property type="entry name" value="Por_Secre_tail"/>
    <property type="match status" value="1"/>
</dbReference>
<dbReference type="PANTHER" id="PTHR40050:SF1">
    <property type="entry name" value="INNER SPORE COAT PROTEIN H"/>
    <property type="match status" value="1"/>
</dbReference>
<dbReference type="NCBIfam" id="TIGR04183">
    <property type="entry name" value="Por_Secre_tail"/>
    <property type="match status" value="1"/>
</dbReference>
<dbReference type="InterPro" id="IPR014867">
    <property type="entry name" value="Spore_coat_CotH_CotH2/3/7"/>
</dbReference>
<name>A0A1S1YSH6_FLAPC</name>
<comment type="caution">
    <text evidence="2">The sequence shown here is derived from an EMBL/GenBank/DDBJ whole genome shotgun (WGS) entry which is preliminary data.</text>
</comment>
<keyword evidence="3" id="KW-1185">Reference proteome</keyword>
<dbReference type="AlphaFoldDB" id="A0A1S1YSH6"/>
<dbReference type="PANTHER" id="PTHR40050">
    <property type="entry name" value="INNER SPORE COAT PROTEIN H"/>
    <property type="match status" value="1"/>
</dbReference>
<accession>A0A1S1YSH6</accession>
<evidence type="ECO:0000313" key="3">
    <source>
        <dbReference type="Proteomes" id="UP000179797"/>
    </source>
</evidence>
<dbReference type="STRING" id="915059.NH26_20370"/>